<dbReference type="GO" id="GO:0055085">
    <property type="term" value="P:transmembrane transport"/>
    <property type="evidence" value="ECO:0007669"/>
    <property type="project" value="InterPro"/>
</dbReference>
<evidence type="ECO:0000256" key="5">
    <source>
        <dbReference type="ARBA" id="ARBA00022597"/>
    </source>
</evidence>
<keyword evidence="7 9" id="KW-1133">Transmembrane helix</keyword>
<organism evidence="11 12">
    <name type="scientific">Peribacillus simplex NBRC 15720 = DSM 1321</name>
    <dbReference type="NCBI Taxonomy" id="1349754"/>
    <lineage>
        <taxon>Bacteria</taxon>
        <taxon>Bacillati</taxon>
        <taxon>Bacillota</taxon>
        <taxon>Bacilli</taxon>
        <taxon>Bacillales</taxon>
        <taxon>Bacillaceae</taxon>
        <taxon>Peribacillus</taxon>
    </lineage>
</organism>
<reference evidence="11 12" key="1">
    <citation type="submission" date="2016-10" db="EMBL/GenBank/DDBJ databases">
        <title>The whole genome sequencing and assembly of Bacillus simplex DSM 1321 strain.</title>
        <authorList>
            <person name="Park M.-K."/>
            <person name="Lee Y.-J."/>
            <person name="Yi H."/>
            <person name="Bahn Y.-S."/>
            <person name="Kim J.F."/>
            <person name="Lee D.-W."/>
        </authorList>
    </citation>
    <scope>NUCLEOTIDE SEQUENCE [LARGE SCALE GENOMIC DNA]</scope>
    <source>
        <strain evidence="11 12">DSM 1321</strain>
    </source>
</reference>
<evidence type="ECO:0000256" key="9">
    <source>
        <dbReference type="RuleBase" id="RU363032"/>
    </source>
</evidence>
<feature type="transmembrane region" description="Helical" evidence="9">
    <location>
        <begin position="13"/>
        <end position="35"/>
    </location>
</feature>
<dbReference type="InterPro" id="IPR050901">
    <property type="entry name" value="BP-dep_ABC_trans_perm"/>
</dbReference>
<evidence type="ECO:0000256" key="4">
    <source>
        <dbReference type="ARBA" id="ARBA00022475"/>
    </source>
</evidence>
<dbReference type="InterPro" id="IPR035906">
    <property type="entry name" value="MetI-like_sf"/>
</dbReference>
<keyword evidence="5" id="KW-0762">Sugar transport</keyword>
<dbReference type="RefSeq" id="WP_063233761.1">
    <property type="nucleotide sequence ID" value="NZ_BCVO01000012.1"/>
</dbReference>
<feature type="transmembrane region" description="Helical" evidence="9">
    <location>
        <begin position="146"/>
        <end position="166"/>
    </location>
</feature>
<dbReference type="GO" id="GO:0005886">
    <property type="term" value="C:plasma membrane"/>
    <property type="evidence" value="ECO:0007669"/>
    <property type="project" value="UniProtKB-SubCell"/>
</dbReference>
<evidence type="ECO:0000256" key="2">
    <source>
        <dbReference type="ARBA" id="ARBA00009047"/>
    </source>
</evidence>
<dbReference type="OrthoDB" id="9810086at2"/>
<accession>A0A223EP41</accession>
<dbReference type="AlphaFoldDB" id="A0A223EP41"/>
<feature type="domain" description="ABC transmembrane type-1" evidence="10">
    <location>
        <begin position="74"/>
        <end position="266"/>
    </location>
</feature>
<evidence type="ECO:0000256" key="8">
    <source>
        <dbReference type="ARBA" id="ARBA00023136"/>
    </source>
</evidence>
<evidence type="ECO:0000256" key="1">
    <source>
        <dbReference type="ARBA" id="ARBA00004651"/>
    </source>
</evidence>
<sequence length="281" mass="31734">MLLSKKGRFWSKIITYSILILFSIYCLFPFLWMVVTSLKPTDQIRTSTPTFMIENPTLSHFENVLFNTKFVTFFVNSLIVALTTTILSMLVSIFAGYSLSRFHNFRGVKVVSMAMLLSQMIPGVLLLIPLYILMQKLSLLNTYPSLILAYTTFMVPLCTFMMKGFFDSIPYEIEEAAEMDGCSRIGIIFRIILPVSIPSLVATALFAFVNAWNEFMFGYVFINDEGHRTLTPGITLFKGLYSTDWGSIMSASVLAVLPIVLMFVYLQKYLIEGMTSGSVKG</sequence>
<dbReference type="PROSITE" id="PS50928">
    <property type="entry name" value="ABC_TM1"/>
    <property type="match status" value="1"/>
</dbReference>
<feature type="transmembrane region" description="Helical" evidence="9">
    <location>
        <begin position="111"/>
        <end position="134"/>
    </location>
</feature>
<keyword evidence="3 9" id="KW-0813">Transport</keyword>
<dbReference type="Pfam" id="PF00528">
    <property type="entry name" value="BPD_transp_1"/>
    <property type="match status" value="1"/>
</dbReference>
<evidence type="ECO:0000313" key="12">
    <source>
        <dbReference type="Proteomes" id="UP000214618"/>
    </source>
</evidence>
<dbReference type="CDD" id="cd06261">
    <property type="entry name" value="TM_PBP2"/>
    <property type="match status" value="1"/>
</dbReference>
<dbReference type="Proteomes" id="UP000214618">
    <property type="component" value="Chromosome"/>
</dbReference>
<feature type="transmembrane region" description="Helical" evidence="9">
    <location>
        <begin position="73"/>
        <end position="99"/>
    </location>
</feature>
<evidence type="ECO:0000256" key="6">
    <source>
        <dbReference type="ARBA" id="ARBA00022692"/>
    </source>
</evidence>
<name>A0A223EP41_9BACI</name>
<dbReference type="PANTHER" id="PTHR32243:SF50">
    <property type="entry name" value="MALTOSE_MALTODEXTRIN TRANSPORT SYSTEM PERMEASE PROTEIN MALG"/>
    <property type="match status" value="1"/>
</dbReference>
<keyword evidence="8 9" id="KW-0472">Membrane</keyword>
<dbReference type="PANTHER" id="PTHR32243">
    <property type="entry name" value="MALTOSE TRANSPORT SYSTEM PERMEASE-RELATED"/>
    <property type="match status" value="1"/>
</dbReference>
<evidence type="ECO:0000259" key="10">
    <source>
        <dbReference type="PROSITE" id="PS50928"/>
    </source>
</evidence>
<evidence type="ECO:0000313" key="11">
    <source>
        <dbReference type="EMBL" id="ASS96999.1"/>
    </source>
</evidence>
<dbReference type="InterPro" id="IPR000515">
    <property type="entry name" value="MetI-like"/>
</dbReference>
<evidence type="ECO:0000256" key="7">
    <source>
        <dbReference type="ARBA" id="ARBA00022989"/>
    </source>
</evidence>
<comment type="subcellular location">
    <subcellularLocation>
        <location evidence="1 9">Cell membrane</location>
        <topology evidence="1 9">Multi-pass membrane protein</topology>
    </subcellularLocation>
</comment>
<evidence type="ECO:0000256" key="3">
    <source>
        <dbReference type="ARBA" id="ARBA00022448"/>
    </source>
</evidence>
<dbReference type="EMBL" id="CP017704">
    <property type="protein sequence ID" value="ASS96999.1"/>
    <property type="molecule type" value="Genomic_DNA"/>
</dbReference>
<dbReference type="SUPFAM" id="SSF161098">
    <property type="entry name" value="MetI-like"/>
    <property type="match status" value="1"/>
</dbReference>
<feature type="transmembrane region" description="Helical" evidence="9">
    <location>
        <begin position="245"/>
        <end position="266"/>
    </location>
</feature>
<protein>
    <recommendedName>
        <fullName evidence="10">ABC transmembrane type-1 domain-containing protein</fullName>
    </recommendedName>
</protein>
<dbReference type="Gene3D" id="1.10.3720.10">
    <property type="entry name" value="MetI-like"/>
    <property type="match status" value="1"/>
</dbReference>
<keyword evidence="6 9" id="KW-0812">Transmembrane</keyword>
<proteinExistence type="inferred from homology"/>
<gene>
    <name evidence="11" type="ORF">BS1321_25730</name>
</gene>
<keyword evidence="4" id="KW-1003">Cell membrane</keyword>
<feature type="transmembrane region" description="Helical" evidence="9">
    <location>
        <begin position="187"/>
        <end position="209"/>
    </location>
</feature>
<comment type="similarity">
    <text evidence="2">Belongs to the binding-protein-dependent transport system permease family. MalFG subfamily.</text>
</comment>